<dbReference type="InterPro" id="IPR001357">
    <property type="entry name" value="BRCT_dom"/>
</dbReference>
<comment type="caution">
    <text evidence="3">The sequence shown here is derived from an EMBL/GenBank/DDBJ whole genome shotgun (WGS) entry which is preliminary data.</text>
</comment>
<reference evidence="3" key="1">
    <citation type="journal article" date="2023" name="Mol. Phylogenet. Evol.">
        <title>Genome-scale phylogeny and comparative genomics of the fungal order Sordariales.</title>
        <authorList>
            <person name="Hensen N."/>
            <person name="Bonometti L."/>
            <person name="Westerberg I."/>
            <person name="Brannstrom I.O."/>
            <person name="Guillou S."/>
            <person name="Cros-Aarteil S."/>
            <person name="Calhoun S."/>
            <person name="Haridas S."/>
            <person name="Kuo A."/>
            <person name="Mondo S."/>
            <person name="Pangilinan J."/>
            <person name="Riley R."/>
            <person name="LaButti K."/>
            <person name="Andreopoulos B."/>
            <person name="Lipzen A."/>
            <person name="Chen C."/>
            <person name="Yan M."/>
            <person name="Daum C."/>
            <person name="Ng V."/>
            <person name="Clum A."/>
            <person name="Steindorff A."/>
            <person name="Ohm R.A."/>
            <person name="Martin F."/>
            <person name="Silar P."/>
            <person name="Natvig D.O."/>
            <person name="Lalanne C."/>
            <person name="Gautier V."/>
            <person name="Ament-Velasquez S.L."/>
            <person name="Kruys A."/>
            <person name="Hutchinson M.I."/>
            <person name="Powell A.J."/>
            <person name="Barry K."/>
            <person name="Miller A.N."/>
            <person name="Grigoriev I.V."/>
            <person name="Debuchy R."/>
            <person name="Gladieux P."/>
            <person name="Hiltunen Thoren M."/>
            <person name="Johannesson H."/>
        </authorList>
    </citation>
    <scope>NUCLEOTIDE SEQUENCE</scope>
    <source>
        <strain evidence="3">CBS 626.80</strain>
    </source>
</reference>
<keyword evidence="4" id="KW-1185">Reference proteome</keyword>
<evidence type="ECO:0000256" key="1">
    <source>
        <dbReference type="SAM" id="MobiDB-lite"/>
    </source>
</evidence>
<reference evidence="3" key="2">
    <citation type="submission" date="2023-06" db="EMBL/GenBank/DDBJ databases">
        <authorList>
            <consortium name="Lawrence Berkeley National Laboratory"/>
            <person name="Mondo S.J."/>
            <person name="Hensen N."/>
            <person name="Bonometti L."/>
            <person name="Westerberg I."/>
            <person name="Brannstrom I.O."/>
            <person name="Guillou S."/>
            <person name="Cros-Aarteil S."/>
            <person name="Calhoun S."/>
            <person name="Haridas S."/>
            <person name="Kuo A."/>
            <person name="Pangilinan J."/>
            <person name="Riley R."/>
            <person name="Labutti K."/>
            <person name="Andreopoulos B."/>
            <person name="Lipzen A."/>
            <person name="Chen C."/>
            <person name="Yanf M."/>
            <person name="Daum C."/>
            <person name="Ng V."/>
            <person name="Clum A."/>
            <person name="Steindorff A."/>
            <person name="Ohm R."/>
            <person name="Martin F."/>
            <person name="Silar P."/>
            <person name="Natvig D."/>
            <person name="Lalanne C."/>
            <person name="Gautier V."/>
            <person name="Ament-Velasquez S.L."/>
            <person name="Kruys A."/>
            <person name="Hutchinson M.I."/>
            <person name="Powell A.J."/>
            <person name="Barry K."/>
            <person name="Miller A.N."/>
            <person name="Grigoriev I.V."/>
            <person name="Debuchy R."/>
            <person name="Gladieux P."/>
            <person name="Thoren M.H."/>
            <person name="Johannesson H."/>
        </authorList>
    </citation>
    <scope>NUCLEOTIDE SEQUENCE</scope>
    <source>
        <strain evidence="3">CBS 626.80</strain>
    </source>
</reference>
<proteinExistence type="predicted"/>
<protein>
    <recommendedName>
        <fullName evidence="2">BRCT domain-containing protein</fullName>
    </recommendedName>
</protein>
<name>A0AAN6SHR9_9PEZI</name>
<feature type="compositionally biased region" description="Low complexity" evidence="1">
    <location>
        <begin position="333"/>
        <end position="351"/>
    </location>
</feature>
<feature type="domain" description="BRCT" evidence="2">
    <location>
        <begin position="10"/>
        <end position="110"/>
    </location>
</feature>
<feature type="compositionally biased region" description="Polar residues" evidence="1">
    <location>
        <begin position="280"/>
        <end position="295"/>
    </location>
</feature>
<feature type="region of interest" description="Disordered" evidence="1">
    <location>
        <begin position="269"/>
        <end position="405"/>
    </location>
</feature>
<dbReference type="SUPFAM" id="SSF52113">
    <property type="entry name" value="BRCT domain"/>
    <property type="match status" value="1"/>
</dbReference>
<gene>
    <name evidence="3" type="ORF">QBC32DRAFT_385378</name>
</gene>
<organism evidence="3 4">
    <name type="scientific">Pseudoneurospora amorphoporcata</name>
    <dbReference type="NCBI Taxonomy" id="241081"/>
    <lineage>
        <taxon>Eukaryota</taxon>
        <taxon>Fungi</taxon>
        <taxon>Dikarya</taxon>
        <taxon>Ascomycota</taxon>
        <taxon>Pezizomycotina</taxon>
        <taxon>Sordariomycetes</taxon>
        <taxon>Sordariomycetidae</taxon>
        <taxon>Sordariales</taxon>
        <taxon>Sordariaceae</taxon>
        <taxon>Pseudoneurospora</taxon>
    </lineage>
</organism>
<dbReference type="InterPro" id="IPR036420">
    <property type="entry name" value="BRCT_dom_sf"/>
</dbReference>
<evidence type="ECO:0000313" key="4">
    <source>
        <dbReference type="Proteomes" id="UP001303222"/>
    </source>
</evidence>
<dbReference type="EMBL" id="MU859094">
    <property type="protein sequence ID" value="KAK3954125.1"/>
    <property type="molecule type" value="Genomic_DNA"/>
</dbReference>
<dbReference type="CDD" id="cd00027">
    <property type="entry name" value="BRCT"/>
    <property type="match status" value="1"/>
</dbReference>
<dbReference type="PROSITE" id="PS50172">
    <property type="entry name" value="BRCT"/>
    <property type="match status" value="1"/>
</dbReference>
<dbReference type="AlphaFoldDB" id="A0AAN6SHR9"/>
<sequence length="405" mass="45606">MPRGKSGTGRLKPIFRGLNIAISGIFDGQWTDAKISHWVSLRAGTFSRRMSEDVTHFICTEEEFDKKGPKVKAALARAYKKDKKCYIVSFDWLEDSLFGNKRLPEDEYSHVASLKALREKARLERKMAKGVEEEDRAVNENFYHVYWDPTDLFQYNITLFRDDEKMGITGERYVVKLHESNALPHLYQVAVRYYKSKNDTKPKLHRLSETPGDFQREYDSFKRFFKIKVGYPWDERLVRGVGSLGANFFSYQPPTGGKPVGWVPEAYIPKEPTTPPEADVNNTSSEFASSNQTVLVPSGSEADVNAGLESMPSAQPTSTLVPDCEVTREEVPTSSSSQEGSQDQTQQNDQSQQHHDESHTSQHDTHEEVLETATENALPTQDGEATGDNATVNDLPVSDGKTQVV</sequence>
<dbReference type="Gene3D" id="3.40.50.10190">
    <property type="entry name" value="BRCT domain"/>
    <property type="match status" value="1"/>
</dbReference>
<dbReference type="Proteomes" id="UP001303222">
    <property type="component" value="Unassembled WGS sequence"/>
</dbReference>
<feature type="compositionally biased region" description="Basic and acidic residues" evidence="1">
    <location>
        <begin position="352"/>
        <end position="369"/>
    </location>
</feature>
<evidence type="ECO:0000259" key="2">
    <source>
        <dbReference type="PROSITE" id="PS50172"/>
    </source>
</evidence>
<evidence type="ECO:0000313" key="3">
    <source>
        <dbReference type="EMBL" id="KAK3954125.1"/>
    </source>
</evidence>
<accession>A0AAN6SHR9</accession>